<dbReference type="Proteomes" id="UP000019260">
    <property type="component" value="Chromosome"/>
</dbReference>
<dbReference type="AlphaFoldDB" id="W0GS33"/>
<dbReference type="KEGG" id="smir:SMM_0990"/>
<dbReference type="OrthoDB" id="9956956at2"/>
<reference evidence="1 2" key="1">
    <citation type="submission" date="2013-09" db="EMBL/GenBank/DDBJ databases">
        <title>Complete genome sequence of Spiroplasma mirum suckling mouse cataract agent.</title>
        <authorList>
            <person name="Landry C.A."/>
            <person name="Bastian F.O."/>
            <person name="Thune R.L."/>
        </authorList>
    </citation>
    <scope>NUCLEOTIDE SEQUENCE [LARGE SCALE GENOMIC DNA]</scope>
    <source>
        <strain evidence="1 2">SMCA</strain>
    </source>
</reference>
<gene>
    <name evidence="1" type="ORF">P344_05920</name>
</gene>
<dbReference type="HOGENOM" id="CLU_1694433_0_0_14"/>
<accession>W0GS33</accession>
<name>W0GS33_9MOLU</name>
<dbReference type="PATRIC" id="fig|838561.3.peg.1135"/>
<dbReference type="RefSeq" id="WP_025317723.1">
    <property type="nucleotide sequence ID" value="NZ_CP002082.1"/>
</dbReference>
<dbReference type="KEGG" id="smia:P344_05920"/>
<protein>
    <submittedName>
        <fullName evidence="1">Uncharacterized protein</fullName>
    </submittedName>
</protein>
<organism evidence="1 2">
    <name type="scientific">Spiroplasma mirum ATCC 29335</name>
    <dbReference type="NCBI Taxonomy" id="838561"/>
    <lineage>
        <taxon>Bacteria</taxon>
        <taxon>Bacillati</taxon>
        <taxon>Mycoplasmatota</taxon>
        <taxon>Mollicutes</taxon>
        <taxon>Entomoplasmatales</taxon>
        <taxon>Spiroplasmataceae</taxon>
        <taxon>Spiroplasma</taxon>
    </lineage>
</organism>
<dbReference type="EMBL" id="CP006720">
    <property type="protein sequence ID" value="AHI58491.1"/>
    <property type="molecule type" value="Genomic_DNA"/>
</dbReference>
<sequence>MGKIATKITELNIIEYGSKINNLIDFQKKLDDCIGLDWDLYELLINKIQNISKDNFNCDDIFKEPQYNEFLKNTNFYKVFCVECQELVNKLEMNQICEEVDGLTFSFSSLENLMENRKQLMSRILGLDQEFQELYFKLHVIINRTENDLGTLFVL</sequence>
<evidence type="ECO:0000313" key="2">
    <source>
        <dbReference type="Proteomes" id="UP000019260"/>
    </source>
</evidence>
<evidence type="ECO:0000313" key="1">
    <source>
        <dbReference type="EMBL" id="AHI58491.1"/>
    </source>
</evidence>
<keyword evidence="2" id="KW-1185">Reference proteome</keyword>
<proteinExistence type="predicted"/>